<evidence type="ECO:0000256" key="2">
    <source>
        <dbReference type="ARBA" id="ARBA00009749"/>
    </source>
</evidence>
<dbReference type="SUPFAM" id="SSF54631">
    <property type="entry name" value="CBS-domain pair"/>
    <property type="match status" value="1"/>
</dbReference>
<comment type="subcellular location">
    <subcellularLocation>
        <location evidence="9">Cell membrane</location>
        <topology evidence="9">Multi-pass membrane protein</topology>
    </subcellularLocation>
    <subcellularLocation>
        <location evidence="1">Membrane</location>
        <topology evidence="1">Multi-pass membrane protein</topology>
    </subcellularLocation>
</comment>
<feature type="transmembrane region" description="Helical" evidence="9">
    <location>
        <begin position="352"/>
        <end position="373"/>
    </location>
</feature>
<dbReference type="Pfam" id="PF00571">
    <property type="entry name" value="CBS"/>
    <property type="match status" value="2"/>
</dbReference>
<keyword evidence="5 9" id="KW-0460">Magnesium</keyword>
<evidence type="ECO:0000256" key="5">
    <source>
        <dbReference type="ARBA" id="ARBA00022842"/>
    </source>
</evidence>
<dbReference type="SMART" id="SM00924">
    <property type="entry name" value="MgtE_N"/>
    <property type="match status" value="1"/>
</dbReference>
<dbReference type="InterPro" id="IPR036739">
    <property type="entry name" value="SLC41_membr_dom_sf"/>
</dbReference>
<dbReference type="PROSITE" id="PS51371">
    <property type="entry name" value="CBS"/>
    <property type="match status" value="2"/>
</dbReference>
<organism evidence="11 12">
    <name type="scientific">Anaerobutyricum hallii DSM 3353</name>
    <dbReference type="NCBI Taxonomy" id="411469"/>
    <lineage>
        <taxon>Bacteria</taxon>
        <taxon>Bacillati</taxon>
        <taxon>Bacillota</taxon>
        <taxon>Clostridia</taxon>
        <taxon>Lachnospirales</taxon>
        <taxon>Lachnospiraceae</taxon>
        <taxon>Anaerobutyricum</taxon>
    </lineage>
</organism>
<dbReference type="Gene3D" id="3.10.580.10">
    <property type="entry name" value="CBS-domain"/>
    <property type="match status" value="1"/>
</dbReference>
<protein>
    <recommendedName>
        <fullName evidence="9">Magnesium transporter MgtE</fullName>
    </recommendedName>
</protein>
<keyword evidence="6 9" id="KW-1133">Transmembrane helix</keyword>
<comment type="subunit">
    <text evidence="9">Homodimer.</text>
</comment>
<dbReference type="Gene3D" id="1.25.60.10">
    <property type="entry name" value="MgtE N-terminal domain-like"/>
    <property type="match status" value="1"/>
</dbReference>
<name>C0EZT0_9FIRM</name>
<evidence type="ECO:0000256" key="1">
    <source>
        <dbReference type="ARBA" id="ARBA00004141"/>
    </source>
</evidence>
<dbReference type="Proteomes" id="UP000003174">
    <property type="component" value="Unassembled WGS sequence"/>
</dbReference>
<feature type="transmembrane region" description="Helical" evidence="9">
    <location>
        <begin position="473"/>
        <end position="492"/>
    </location>
</feature>
<dbReference type="InterPro" id="IPR006667">
    <property type="entry name" value="SLC41_membr_dom"/>
</dbReference>
<evidence type="ECO:0000313" key="12">
    <source>
        <dbReference type="Proteomes" id="UP000003174"/>
    </source>
</evidence>
<keyword evidence="9" id="KW-1003">Cell membrane</keyword>
<dbReference type="InterPro" id="IPR038076">
    <property type="entry name" value="MgtE_N_sf"/>
</dbReference>
<comment type="similarity">
    <text evidence="2 9">Belongs to the SLC41A transporter family.</text>
</comment>
<dbReference type="InterPro" id="IPR006668">
    <property type="entry name" value="Mg_transptr_MgtE_intracell_dom"/>
</dbReference>
<keyword evidence="9" id="KW-0479">Metal-binding</keyword>
<dbReference type="SUPFAM" id="SSF158791">
    <property type="entry name" value="MgtE N-terminal domain-like"/>
    <property type="match status" value="1"/>
</dbReference>
<dbReference type="InterPro" id="IPR000644">
    <property type="entry name" value="CBS_dom"/>
</dbReference>
<dbReference type="PANTHER" id="PTHR43773:SF1">
    <property type="entry name" value="MAGNESIUM TRANSPORTER MGTE"/>
    <property type="match status" value="1"/>
</dbReference>
<dbReference type="Pfam" id="PF03448">
    <property type="entry name" value="MgtE_N"/>
    <property type="match status" value="1"/>
</dbReference>
<evidence type="ECO:0000259" key="10">
    <source>
        <dbReference type="PROSITE" id="PS51371"/>
    </source>
</evidence>
<dbReference type="CDD" id="cd04606">
    <property type="entry name" value="CBS_pair_Mg_transporter"/>
    <property type="match status" value="1"/>
</dbReference>
<evidence type="ECO:0000313" key="11">
    <source>
        <dbReference type="EMBL" id="EEG35181.1"/>
    </source>
</evidence>
<feature type="transmembrane region" description="Helical" evidence="9">
    <location>
        <begin position="318"/>
        <end position="346"/>
    </location>
</feature>
<dbReference type="GO" id="GO:0046872">
    <property type="term" value="F:metal ion binding"/>
    <property type="evidence" value="ECO:0007669"/>
    <property type="project" value="UniProtKB-KW"/>
</dbReference>
<keyword evidence="7 9" id="KW-0472">Membrane</keyword>
<dbReference type="SMART" id="SM00116">
    <property type="entry name" value="CBS"/>
    <property type="match status" value="2"/>
</dbReference>
<feature type="domain" description="CBS" evidence="10">
    <location>
        <begin position="170"/>
        <end position="233"/>
    </location>
</feature>
<dbReference type="InterPro" id="IPR006669">
    <property type="entry name" value="MgtE_transporter"/>
</dbReference>
<evidence type="ECO:0000256" key="7">
    <source>
        <dbReference type="ARBA" id="ARBA00023136"/>
    </source>
</evidence>
<dbReference type="EMBL" id="ACEP01000143">
    <property type="protein sequence ID" value="EEG35181.1"/>
    <property type="molecule type" value="Genomic_DNA"/>
</dbReference>
<reference evidence="11 12" key="1">
    <citation type="submission" date="2009-01" db="EMBL/GenBank/DDBJ databases">
        <authorList>
            <person name="Fulton L."/>
            <person name="Clifton S."/>
            <person name="Fulton B."/>
            <person name="Xu J."/>
            <person name="Minx P."/>
            <person name="Pepin K.H."/>
            <person name="Johnson M."/>
            <person name="Bhonagiri V."/>
            <person name="Nash W.E."/>
            <person name="Mardis E.R."/>
            <person name="Wilson R.K."/>
        </authorList>
    </citation>
    <scope>NUCLEOTIDE SEQUENCE [LARGE SCALE GENOMIC DNA]</scope>
    <source>
        <strain evidence="11 12">DSM 3353</strain>
    </source>
</reference>
<dbReference type="eggNOG" id="COG2239">
    <property type="taxonomic scope" value="Bacteria"/>
</dbReference>
<evidence type="ECO:0000256" key="8">
    <source>
        <dbReference type="PROSITE-ProRule" id="PRU00703"/>
    </source>
</evidence>
<accession>C0EZT0</accession>
<feature type="transmembrane region" description="Helical" evidence="9">
    <location>
        <begin position="394"/>
        <end position="414"/>
    </location>
</feature>
<dbReference type="SUPFAM" id="SSF161093">
    <property type="entry name" value="MgtE membrane domain-like"/>
    <property type="match status" value="1"/>
</dbReference>
<reference evidence="11 12" key="2">
    <citation type="submission" date="2009-02" db="EMBL/GenBank/DDBJ databases">
        <title>Draft genome sequence of Eubacterium hallii (DSM 3353).</title>
        <authorList>
            <person name="Sudarsanam P."/>
            <person name="Ley R."/>
            <person name="Guruge J."/>
            <person name="Turnbaugh P.J."/>
            <person name="Mahowald M."/>
            <person name="Liep D."/>
            <person name="Gordon J."/>
        </authorList>
    </citation>
    <scope>NUCLEOTIDE SEQUENCE [LARGE SCALE GENOMIC DNA]</scope>
    <source>
        <strain evidence="11 12">DSM 3353</strain>
    </source>
</reference>
<feature type="transmembrane region" description="Helical" evidence="9">
    <location>
        <begin position="420"/>
        <end position="452"/>
    </location>
</feature>
<dbReference type="GO" id="GO:0005886">
    <property type="term" value="C:plasma membrane"/>
    <property type="evidence" value="ECO:0007669"/>
    <property type="project" value="UniProtKB-SubCell"/>
</dbReference>
<dbReference type="InterPro" id="IPR046342">
    <property type="entry name" value="CBS_dom_sf"/>
</dbReference>
<proteinExistence type="inferred from homology"/>
<comment type="caution">
    <text evidence="11">The sequence shown here is derived from an EMBL/GenBank/DDBJ whole genome shotgun (WGS) entry which is preliminary data.</text>
</comment>
<gene>
    <name evidence="11" type="primary">mgtE</name>
    <name evidence="11" type="ORF">EUBHAL_02941</name>
</gene>
<evidence type="ECO:0000256" key="9">
    <source>
        <dbReference type="RuleBase" id="RU362011"/>
    </source>
</evidence>
<evidence type="ECO:0000256" key="6">
    <source>
        <dbReference type="ARBA" id="ARBA00022989"/>
    </source>
</evidence>
<evidence type="ECO:0000256" key="4">
    <source>
        <dbReference type="ARBA" id="ARBA00022692"/>
    </source>
</evidence>
<evidence type="ECO:0000256" key="3">
    <source>
        <dbReference type="ARBA" id="ARBA00022448"/>
    </source>
</evidence>
<dbReference type="AlphaFoldDB" id="C0EZT0"/>
<keyword evidence="8" id="KW-0129">CBS domain</keyword>
<dbReference type="PANTHER" id="PTHR43773">
    <property type="entry name" value="MAGNESIUM TRANSPORTER MGTE"/>
    <property type="match status" value="1"/>
</dbReference>
<sequence>MKIMLLAIRRETVHRKRWTFYALFGEERRDMMEKMLKKPDYAKEILAIMHGSFSKEEMLDRIADYHENDIAEAFELLSESERKSWYQMFGPEQIAEIFSYIDDPDSYLKELPLDEAAKVLSFMDSDDAVDILDEMDHSTQEKLVGLLDEESGHDIKMILSYEDDEMGSKMTTNFIVIHNNLTIRQAMRELVQQAGENDNISTVYVLDENDKFYGAIDLKDLIVARQEDNLEDIISTSYPYVNDHEMIDDCIERIKDYAEDSIPVLTEDNLLIGVITAMDIIEAVDEEMGEDYAKLAGLTAEEDLKETTIESMKKRLPWLIILLFLGMGVSSVVGVFETVVAVLPVVMCFQSLILDMAGNVGTQSLAVTIRVLMDETLSTKQKLGLVVKEMRIGLCNGLFLGVLAFVFIGFYIWLLKHNPVAHAFVISGCVGFSLMTAMVISSMVGTLVPMFFHKIKIDPAVASGPLITTINDLVAVVTYYGLAWLLLIHVLHMV</sequence>
<dbReference type="Gene3D" id="1.10.357.20">
    <property type="entry name" value="SLC41 divalent cation transporters, integral membrane domain"/>
    <property type="match status" value="1"/>
</dbReference>
<comment type="function">
    <text evidence="9">Acts as a magnesium transporter.</text>
</comment>
<dbReference type="Pfam" id="PF01769">
    <property type="entry name" value="MgtE"/>
    <property type="match status" value="1"/>
</dbReference>
<keyword evidence="3 9" id="KW-0813">Transport</keyword>
<dbReference type="NCBIfam" id="TIGR00400">
    <property type="entry name" value="mgtE"/>
    <property type="match status" value="1"/>
</dbReference>
<feature type="domain" description="CBS" evidence="10">
    <location>
        <begin position="234"/>
        <end position="290"/>
    </location>
</feature>
<keyword evidence="4 9" id="KW-0812">Transmembrane</keyword>
<dbReference type="GO" id="GO:0015095">
    <property type="term" value="F:magnesium ion transmembrane transporter activity"/>
    <property type="evidence" value="ECO:0007669"/>
    <property type="project" value="UniProtKB-UniRule"/>
</dbReference>